<dbReference type="AlphaFoldDB" id="A0A0B7FGY6"/>
<reference evidence="1 2" key="1">
    <citation type="submission" date="2014-11" db="EMBL/GenBank/DDBJ databases">
        <authorList>
            <person name="Wibberg Daniel"/>
        </authorList>
    </citation>
    <scope>NUCLEOTIDE SEQUENCE [LARGE SCALE GENOMIC DNA]</scope>
    <source>
        <strain evidence="1">Rhizoctonia solani AG1-IB 7/3/14</strain>
    </source>
</reference>
<accession>A0A0B7FGY6</accession>
<protein>
    <submittedName>
        <fullName evidence="1">Uncharacterized protein</fullName>
    </submittedName>
</protein>
<gene>
    <name evidence="1" type="ORF">RSOLAG1IB_01470</name>
</gene>
<proteinExistence type="predicted"/>
<evidence type="ECO:0000313" key="1">
    <source>
        <dbReference type="EMBL" id="CEL55458.1"/>
    </source>
</evidence>
<sequence>MSNYKYQQAPTTLDDIFGQMGLLWTEFEELKLKFVVKIDDLLCWHFQISDDANAESSAKLSKRMSNIEAVLGHLSKKISNPLPPTQVMCNASIGTQSPIYSNLAVQCNAVVKSYSLAGAQCNVLVKSYSSLAAQCNVAQKSYSSAAAQCKAVALSSSVAVQSEAVNLFSLPPSPGPSYSQTVSNIFGEIPGLSPIRPQVHFTAPLSAKISSKSNKSP</sequence>
<organism evidence="1 2">
    <name type="scientific">Thanatephorus cucumeris (strain AG1-IB / isolate 7/3/14)</name>
    <name type="common">Lettuce bottom rot fungus</name>
    <name type="synonym">Rhizoctonia solani</name>
    <dbReference type="NCBI Taxonomy" id="1108050"/>
    <lineage>
        <taxon>Eukaryota</taxon>
        <taxon>Fungi</taxon>
        <taxon>Dikarya</taxon>
        <taxon>Basidiomycota</taxon>
        <taxon>Agaricomycotina</taxon>
        <taxon>Agaricomycetes</taxon>
        <taxon>Cantharellales</taxon>
        <taxon>Ceratobasidiaceae</taxon>
        <taxon>Rhizoctonia</taxon>
        <taxon>Rhizoctonia solani AG-1</taxon>
    </lineage>
</organism>
<dbReference type="EMBL" id="LN679101">
    <property type="protein sequence ID" value="CEL55458.1"/>
    <property type="molecule type" value="Genomic_DNA"/>
</dbReference>
<name>A0A0B7FGY6_THACB</name>
<dbReference type="Proteomes" id="UP000059188">
    <property type="component" value="Unassembled WGS sequence"/>
</dbReference>
<evidence type="ECO:0000313" key="2">
    <source>
        <dbReference type="Proteomes" id="UP000059188"/>
    </source>
</evidence>
<keyword evidence="2" id="KW-1185">Reference proteome</keyword>